<proteinExistence type="inferred from homology"/>
<dbReference type="InterPro" id="IPR017853">
    <property type="entry name" value="GH"/>
</dbReference>
<comment type="caution">
    <text evidence="6">The sequence shown here is derived from an EMBL/GenBank/DDBJ whole genome shotgun (WGS) entry which is preliminary data.</text>
</comment>
<dbReference type="Pfam" id="PF21365">
    <property type="entry name" value="Glyco_hydro_31_3rd"/>
    <property type="match status" value="1"/>
</dbReference>
<evidence type="ECO:0000313" key="7">
    <source>
        <dbReference type="Proteomes" id="UP000326759"/>
    </source>
</evidence>
<name>A0A5N5T1R1_9CRUS</name>
<keyword evidence="2" id="KW-0378">Hydrolase</keyword>
<keyword evidence="3" id="KW-0732">Signal</keyword>
<dbReference type="GO" id="GO:0004553">
    <property type="term" value="F:hydrolase activity, hydrolyzing O-glycosyl compounds"/>
    <property type="evidence" value="ECO:0007669"/>
    <property type="project" value="InterPro"/>
</dbReference>
<gene>
    <name evidence="6" type="primary">yihQ</name>
    <name evidence="6" type="ORF">Anas_04234</name>
</gene>
<feature type="chain" id="PRO_5024465547" evidence="3">
    <location>
        <begin position="20"/>
        <end position="680"/>
    </location>
</feature>
<dbReference type="GO" id="GO:0005975">
    <property type="term" value="P:carbohydrate metabolic process"/>
    <property type="evidence" value="ECO:0007669"/>
    <property type="project" value="InterPro"/>
</dbReference>
<feature type="domain" description="Glycoside hydrolase family 31 TIM barrel" evidence="4">
    <location>
        <begin position="257"/>
        <end position="563"/>
    </location>
</feature>
<dbReference type="Gene3D" id="3.20.20.80">
    <property type="entry name" value="Glycosidases"/>
    <property type="match status" value="1"/>
</dbReference>
<dbReference type="Pfam" id="PF01055">
    <property type="entry name" value="Glyco_hydro_31_2nd"/>
    <property type="match status" value="1"/>
</dbReference>
<dbReference type="InterPro" id="IPR052990">
    <property type="entry name" value="Sulfoquinovosidase_GH31"/>
</dbReference>
<organism evidence="6 7">
    <name type="scientific">Armadillidium nasatum</name>
    <dbReference type="NCBI Taxonomy" id="96803"/>
    <lineage>
        <taxon>Eukaryota</taxon>
        <taxon>Metazoa</taxon>
        <taxon>Ecdysozoa</taxon>
        <taxon>Arthropoda</taxon>
        <taxon>Crustacea</taxon>
        <taxon>Multicrustacea</taxon>
        <taxon>Malacostraca</taxon>
        <taxon>Eumalacostraca</taxon>
        <taxon>Peracarida</taxon>
        <taxon>Isopoda</taxon>
        <taxon>Oniscidea</taxon>
        <taxon>Crinocheta</taxon>
        <taxon>Armadillidiidae</taxon>
        <taxon>Armadillidium</taxon>
    </lineage>
</organism>
<accession>A0A5N5T1R1</accession>
<dbReference type="OrthoDB" id="1334205at2759"/>
<dbReference type="Gene3D" id="2.60.40.1180">
    <property type="entry name" value="Golgi alpha-mannosidase II"/>
    <property type="match status" value="1"/>
</dbReference>
<evidence type="ECO:0000259" key="4">
    <source>
        <dbReference type="Pfam" id="PF01055"/>
    </source>
</evidence>
<comment type="similarity">
    <text evidence="1 2">Belongs to the glycosyl hydrolase 31 family.</text>
</comment>
<evidence type="ECO:0000259" key="5">
    <source>
        <dbReference type="Pfam" id="PF21365"/>
    </source>
</evidence>
<evidence type="ECO:0000256" key="1">
    <source>
        <dbReference type="ARBA" id="ARBA00007806"/>
    </source>
</evidence>
<feature type="signal peptide" evidence="3">
    <location>
        <begin position="1"/>
        <end position="19"/>
    </location>
</feature>
<dbReference type="Proteomes" id="UP000326759">
    <property type="component" value="Unassembled WGS sequence"/>
</dbReference>
<sequence>MVNYFKFIFLFLLIKYSFSEITYDIDESNNTIKISYNDVILFDHSTSSPIVSVGFGEATFVDSLGSFDITDEILYKDDLTYYAIITANATYTEIHFRKNDDDTDGFQAVFTLREMSTESGVDHLHYEIYSIGNGTEYNRIFFVLVGEKDEGVGRIVNDSNTNSGSVGSYYTTYWPQASYLSDRYYSLILSNYEYSELNFESPEQNLIYVHSNYVTGDILQENEMIPLVSKISKFIGLQQRLPEWILKGAVIAFEGGTDEVMPLYNQVKESGVDVSAIWIQDWSGKIRTGFGYRVYWNWKLDDTFYTDFDSHIKNLTEDGVNVMVYCNPYLIEGSELFQIADRNGYFLKTSSGETYLQDFGGFSAGTIDLYSQEANQWYTETLRNNTIKIGIKGWMADFGEYTDLDMFSSSTIEPEVLHNKLPFVWADTNRNIVGDSNEDVVYFMRSGSRGSSSRQMLNWAGDQNVDFSIADGVASTIVASLSLSVSGMGLTHFDIGGYTTQTPVLTRSEELLLRSAEYAVFTPVMRTHLGNEPNANVQVYDSPELLSKFSRLTKIHSRLYNYTKSLLDLNLNEGIPVLRPVLLHYPNNAEVKDLKTQYMFGSDVIVAPVIHKGQTIVSVFIPGGDDSEWLSFWPKVSNETYFGPQTYDVDAPIGYPAAFYRKDSSYSDLFRSISDDFGIL</sequence>
<dbReference type="InterPro" id="IPR048395">
    <property type="entry name" value="Glyco_hydro_31_C"/>
</dbReference>
<protein>
    <submittedName>
        <fullName evidence="6">Sulfoquinovosidase</fullName>
    </submittedName>
</protein>
<keyword evidence="7" id="KW-1185">Reference proteome</keyword>
<evidence type="ECO:0000256" key="3">
    <source>
        <dbReference type="SAM" id="SignalP"/>
    </source>
</evidence>
<dbReference type="PANTHER" id="PTHR46959:SF2">
    <property type="entry name" value="SULFOQUINOVOSIDASE"/>
    <property type="match status" value="1"/>
</dbReference>
<dbReference type="AlphaFoldDB" id="A0A5N5T1R1"/>
<dbReference type="SUPFAM" id="SSF51445">
    <property type="entry name" value="(Trans)glycosidases"/>
    <property type="match status" value="1"/>
</dbReference>
<dbReference type="InterPro" id="IPR000322">
    <property type="entry name" value="Glyco_hydro_31_TIM"/>
</dbReference>
<feature type="domain" description="Glycosyl hydrolase family 31 C-terminal" evidence="5">
    <location>
        <begin position="574"/>
        <end position="662"/>
    </location>
</feature>
<dbReference type="InterPro" id="IPR013780">
    <property type="entry name" value="Glyco_hydro_b"/>
</dbReference>
<dbReference type="PANTHER" id="PTHR46959">
    <property type="entry name" value="SULFOQUINOVOSIDASE"/>
    <property type="match status" value="1"/>
</dbReference>
<keyword evidence="2" id="KW-0326">Glycosidase</keyword>
<evidence type="ECO:0000313" key="6">
    <source>
        <dbReference type="EMBL" id="KAB7498860.1"/>
    </source>
</evidence>
<reference evidence="6 7" key="1">
    <citation type="journal article" date="2019" name="PLoS Biol.">
        <title>Sex chromosomes control vertical transmission of feminizing Wolbachia symbionts in an isopod.</title>
        <authorList>
            <person name="Becking T."/>
            <person name="Chebbi M.A."/>
            <person name="Giraud I."/>
            <person name="Moumen B."/>
            <person name="Laverre T."/>
            <person name="Caubet Y."/>
            <person name="Peccoud J."/>
            <person name="Gilbert C."/>
            <person name="Cordaux R."/>
        </authorList>
    </citation>
    <scope>NUCLEOTIDE SEQUENCE [LARGE SCALE GENOMIC DNA]</scope>
    <source>
        <strain evidence="6">ANa2</strain>
        <tissue evidence="6">Whole body excluding digestive tract and cuticle</tissue>
    </source>
</reference>
<dbReference type="NCBIfam" id="NF007746">
    <property type="entry name" value="PRK10426.1"/>
    <property type="match status" value="1"/>
</dbReference>
<evidence type="ECO:0000256" key="2">
    <source>
        <dbReference type="RuleBase" id="RU361185"/>
    </source>
</evidence>
<dbReference type="SUPFAM" id="SSF51011">
    <property type="entry name" value="Glycosyl hydrolase domain"/>
    <property type="match status" value="1"/>
</dbReference>
<dbReference type="EMBL" id="SEYY01018913">
    <property type="protein sequence ID" value="KAB7498860.1"/>
    <property type="molecule type" value="Genomic_DNA"/>
</dbReference>